<evidence type="ECO:0000259" key="16">
    <source>
        <dbReference type="PROSITE" id="PS51192"/>
    </source>
</evidence>
<dbReference type="Gene3D" id="1.10.10.10">
    <property type="entry name" value="Winged helix-like DNA-binding domain superfamily/Winged helix DNA-binding domain"/>
    <property type="match status" value="1"/>
</dbReference>
<dbReference type="InterPro" id="IPR018982">
    <property type="entry name" value="RQC_domain"/>
</dbReference>
<dbReference type="SMART" id="SM00487">
    <property type="entry name" value="DEXDc"/>
    <property type="match status" value="1"/>
</dbReference>
<feature type="domain" description="Helicase ATP-binding" evidence="16">
    <location>
        <begin position="31"/>
        <end position="203"/>
    </location>
</feature>
<keyword evidence="8" id="KW-0067">ATP-binding</keyword>
<comment type="caution">
    <text evidence="18">The sequence shown here is derived from an EMBL/GenBank/DDBJ whole genome shotgun (WGS) entry which is preliminary data.</text>
</comment>
<dbReference type="Pfam" id="PF21220">
    <property type="entry name" value="RecQ-1-like_HTH"/>
    <property type="match status" value="1"/>
</dbReference>
<evidence type="ECO:0000256" key="12">
    <source>
        <dbReference type="ARBA" id="ARBA00034808"/>
    </source>
</evidence>
<dbReference type="Proteomes" id="UP000770785">
    <property type="component" value="Unassembled WGS sequence"/>
</dbReference>
<organism evidence="18 19">
    <name type="scientific">Neolewinella antarctica</name>
    <dbReference type="NCBI Taxonomy" id="442734"/>
    <lineage>
        <taxon>Bacteria</taxon>
        <taxon>Pseudomonadati</taxon>
        <taxon>Bacteroidota</taxon>
        <taxon>Saprospiria</taxon>
        <taxon>Saprospirales</taxon>
        <taxon>Lewinellaceae</taxon>
        <taxon>Neolewinella</taxon>
    </lineage>
</organism>
<dbReference type="SUPFAM" id="SSF46785">
    <property type="entry name" value="Winged helix' DNA-binding domain"/>
    <property type="match status" value="1"/>
</dbReference>
<evidence type="ECO:0000256" key="10">
    <source>
        <dbReference type="ARBA" id="ARBA00023235"/>
    </source>
</evidence>
<dbReference type="InterPro" id="IPR014001">
    <property type="entry name" value="Helicase_ATP-bd"/>
</dbReference>
<evidence type="ECO:0000256" key="8">
    <source>
        <dbReference type="ARBA" id="ARBA00022840"/>
    </source>
</evidence>
<keyword evidence="10" id="KW-0413">Isomerase</keyword>
<dbReference type="Pfam" id="PF09382">
    <property type="entry name" value="RQC"/>
    <property type="match status" value="1"/>
</dbReference>
<proteinExistence type="inferred from homology"/>
<dbReference type="SMART" id="SM00490">
    <property type="entry name" value="HELICc"/>
    <property type="match status" value="1"/>
</dbReference>
<evidence type="ECO:0000256" key="13">
    <source>
        <dbReference type="ARBA" id="ARBA00044535"/>
    </source>
</evidence>
<comment type="catalytic activity">
    <reaction evidence="11">
        <text>Couples ATP hydrolysis with the unwinding of duplex DNA by translocating in the 3'-5' direction.</text>
        <dbReference type="EC" id="5.6.2.4"/>
    </reaction>
</comment>
<dbReference type="Gene3D" id="3.40.50.300">
    <property type="entry name" value="P-loop containing nucleotide triphosphate hydrolases"/>
    <property type="match status" value="2"/>
</dbReference>
<evidence type="ECO:0000256" key="1">
    <source>
        <dbReference type="ARBA" id="ARBA00001946"/>
    </source>
</evidence>
<dbReference type="Gene3D" id="1.10.150.80">
    <property type="entry name" value="HRDC domain"/>
    <property type="match status" value="1"/>
</dbReference>
<evidence type="ECO:0000256" key="7">
    <source>
        <dbReference type="ARBA" id="ARBA00022806"/>
    </source>
</evidence>
<dbReference type="SMART" id="SM00956">
    <property type="entry name" value="RQC"/>
    <property type="match status" value="1"/>
</dbReference>
<reference evidence="18 19" key="1">
    <citation type="submission" date="2020-03" db="EMBL/GenBank/DDBJ databases">
        <title>Genomic Encyclopedia of Type Strains, Phase IV (KMG-IV): sequencing the most valuable type-strain genomes for metagenomic binning, comparative biology and taxonomic classification.</title>
        <authorList>
            <person name="Goeker M."/>
        </authorList>
    </citation>
    <scope>NUCLEOTIDE SEQUENCE [LARGE SCALE GENOMIC DNA]</scope>
    <source>
        <strain evidence="18 19">DSM 105096</strain>
    </source>
</reference>
<evidence type="ECO:0000256" key="11">
    <source>
        <dbReference type="ARBA" id="ARBA00034617"/>
    </source>
</evidence>
<dbReference type="InterPro" id="IPR011545">
    <property type="entry name" value="DEAD/DEAH_box_helicase_dom"/>
</dbReference>
<dbReference type="CDD" id="cd17920">
    <property type="entry name" value="DEXHc_RecQ"/>
    <property type="match status" value="1"/>
</dbReference>
<gene>
    <name evidence="18" type="ORF">GGR27_003730</name>
</gene>
<dbReference type="InterPro" id="IPR048671">
    <property type="entry name" value="RecQ-1-like_HTH"/>
</dbReference>
<evidence type="ECO:0000256" key="14">
    <source>
        <dbReference type="ARBA" id="ARBA00044550"/>
    </source>
</evidence>
<dbReference type="NCBIfam" id="TIGR00614">
    <property type="entry name" value="recQ_fam"/>
    <property type="match status" value="1"/>
</dbReference>
<keyword evidence="19" id="KW-1185">Reference proteome</keyword>
<comment type="similarity">
    <text evidence="3">Belongs to the helicase family. RecQ subfamily.</text>
</comment>
<protein>
    <recommendedName>
        <fullName evidence="13">ATP-dependent DNA helicase RecQ</fullName>
        <ecNumber evidence="12">5.6.2.4</ecNumber>
    </recommendedName>
    <alternativeName>
        <fullName evidence="14">DNA 3'-5' helicase RecQ</fullName>
    </alternativeName>
</protein>
<dbReference type="InterPro" id="IPR044876">
    <property type="entry name" value="HRDC_dom_sf"/>
</dbReference>
<dbReference type="InterPro" id="IPR036390">
    <property type="entry name" value="WH_DNA-bd_sf"/>
</dbReference>
<dbReference type="InterPro" id="IPR002121">
    <property type="entry name" value="HRDC_dom"/>
</dbReference>
<evidence type="ECO:0000256" key="6">
    <source>
        <dbReference type="ARBA" id="ARBA00022801"/>
    </source>
</evidence>
<evidence type="ECO:0000256" key="9">
    <source>
        <dbReference type="ARBA" id="ARBA00023125"/>
    </source>
</evidence>
<name>A0ABX0XFV8_9BACT</name>
<dbReference type="PANTHER" id="PTHR13710:SF105">
    <property type="entry name" value="ATP-DEPENDENT DNA HELICASE Q1"/>
    <property type="match status" value="1"/>
</dbReference>
<keyword evidence="7 18" id="KW-0347">Helicase</keyword>
<dbReference type="PANTHER" id="PTHR13710">
    <property type="entry name" value="DNA HELICASE RECQ FAMILY MEMBER"/>
    <property type="match status" value="1"/>
</dbReference>
<evidence type="ECO:0000256" key="4">
    <source>
        <dbReference type="ARBA" id="ARBA00022723"/>
    </source>
</evidence>
<dbReference type="GO" id="GO:0016787">
    <property type="term" value="F:hydrolase activity"/>
    <property type="evidence" value="ECO:0007669"/>
    <property type="project" value="UniProtKB-KW"/>
</dbReference>
<feature type="domain" description="Helicase C-terminal" evidence="17">
    <location>
        <begin position="228"/>
        <end position="379"/>
    </location>
</feature>
<evidence type="ECO:0000313" key="19">
    <source>
        <dbReference type="Proteomes" id="UP000770785"/>
    </source>
</evidence>
<evidence type="ECO:0000256" key="5">
    <source>
        <dbReference type="ARBA" id="ARBA00022741"/>
    </source>
</evidence>
<dbReference type="EC" id="5.6.2.4" evidence="12"/>
<dbReference type="InterPro" id="IPR027417">
    <property type="entry name" value="P-loop_NTPase"/>
</dbReference>
<evidence type="ECO:0000256" key="3">
    <source>
        <dbReference type="ARBA" id="ARBA00005446"/>
    </source>
</evidence>
<dbReference type="PROSITE" id="PS51194">
    <property type="entry name" value="HELICASE_CTER"/>
    <property type="match status" value="1"/>
</dbReference>
<dbReference type="Pfam" id="PF16124">
    <property type="entry name" value="RecQ_Zn_bind"/>
    <property type="match status" value="1"/>
</dbReference>
<dbReference type="Pfam" id="PF00570">
    <property type="entry name" value="HRDC"/>
    <property type="match status" value="1"/>
</dbReference>
<evidence type="ECO:0000259" key="15">
    <source>
        <dbReference type="PROSITE" id="PS50967"/>
    </source>
</evidence>
<keyword evidence="6 18" id="KW-0378">Hydrolase</keyword>
<dbReference type="GO" id="GO:0003678">
    <property type="term" value="F:DNA helicase activity"/>
    <property type="evidence" value="ECO:0007669"/>
    <property type="project" value="UniProtKB-EC"/>
</dbReference>
<dbReference type="InterPro" id="IPR004589">
    <property type="entry name" value="DNA_helicase_ATP-dep_RecQ"/>
</dbReference>
<dbReference type="SUPFAM" id="SSF52540">
    <property type="entry name" value="P-loop containing nucleoside triphosphate hydrolases"/>
    <property type="match status" value="1"/>
</dbReference>
<accession>A0ABX0XFV8</accession>
<evidence type="ECO:0000313" key="18">
    <source>
        <dbReference type="EMBL" id="NJC28209.1"/>
    </source>
</evidence>
<dbReference type="PROSITE" id="PS51192">
    <property type="entry name" value="HELICASE_ATP_BIND_1"/>
    <property type="match status" value="1"/>
</dbReference>
<dbReference type="SMART" id="SM00341">
    <property type="entry name" value="HRDC"/>
    <property type="match status" value="1"/>
</dbReference>
<dbReference type="Pfam" id="PF00270">
    <property type="entry name" value="DEAD"/>
    <property type="match status" value="1"/>
</dbReference>
<keyword evidence="9" id="KW-0238">DNA-binding</keyword>
<dbReference type="SUPFAM" id="SSF47819">
    <property type="entry name" value="HRDC-like"/>
    <property type="match status" value="1"/>
</dbReference>
<dbReference type="PROSITE" id="PS50967">
    <property type="entry name" value="HRDC"/>
    <property type="match status" value="1"/>
</dbReference>
<keyword evidence="4" id="KW-0479">Metal-binding</keyword>
<dbReference type="CDD" id="cd18794">
    <property type="entry name" value="SF2_C_RecQ"/>
    <property type="match status" value="1"/>
</dbReference>
<keyword evidence="5" id="KW-0547">Nucleotide-binding</keyword>
<evidence type="ECO:0000256" key="2">
    <source>
        <dbReference type="ARBA" id="ARBA00001947"/>
    </source>
</evidence>
<dbReference type="InterPro" id="IPR001650">
    <property type="entry name" value="Helicase_C-like"/>
</dbReference>
<sequence>MTARPVTNHIEEALYDFFGFDQFKGNQKAIIESLFEGRDTFVIMPTGGGKSLCYQLPGLMMDGCALVISPLIALMKNQVDSIRSYSDKDSVAHYLNSSLSKTQMRQVKEDITAGETKLLFVAPETLTKEENIEFFRDSNISFVAVDEAHCISEWGHDFRPEYRRIREMLDEIGHQVPIIALTATATPKVQSDIVKNLRMGETHKTFVSSFNRDNLYYEVRPKGKKDYTIRQIIQCVKEVPGESGIVYVQSRKAAEEVAEALRVNDVRAAPYHAGLDPKTRSRTQDQFLMEDVDVICATIAFGMGIDKPDVRFVIHYDIPKSIENYYQETGRAGRDGIDGRCVAFYAYKDILRLEKFLRDKPLMEREMGAQLMQEVMAYSETTACRRRFLLHYFGEHYDEKDCNKMCDNCRHPKKRIDVKDKVVAALKAVKQLDENYPLKTLIEFVLGKETKQMKDYKFTQRAGFAVGKGEEEVLWSSIFRQTLLNNFVRKDIESYGTIKMTEQGEAFLKKPVKFEIPIDHDFEKELAADMRVAADDARAVTLDEPLLVALKGLRKQEAKRLDLPPFVIFQETSLVEMATRYPITLDEMKNINGISINKARRYATPFLVLIEKYVEENDIDRPLEFVVKQVANKSKKKVNIIQSVDRKIPLDDIASGNQLSMDELMEEMVSIVHSGTKLNIDYYLEDEVDEYSMEETYEYFMQAETDDPDLAFQELKEEDVTIEEIKLIRIKFLTEMAN</sequence>
<dbReference type="RefSeq" id="WP_168039996.1">
    <property type="nucleotide sequence ID" value="NZ_JAATJH010000009.1"/>
</dbReference>
<dbReference type="Pfam" id="PF00271">
    <property type="entry name" value="Helicase_C"/>
    <property type="match status" value="1"/>
</dbReference>
<dbReference type="InterPro" id="IPR032284">
    <property type="entry name" value="RecQ_Zn-bd"/>
</dbReference>
<comment type="cofactor">
    <cofactor evidence="2">
        <name>Zn(2+)</name>
        <dbReference type="ChEBI" id="CHEBI:29105"/>
    </cofactor>
</comment>
<dbReference type="Gene3D" id="1.10.10.1390">
    <property type="entry name" value="ATP-dependent DNA helicase RecQ"/>
    <property type="match status" value="1"/>
</dbReference>
<dbReference type="InterPro" id="IPR036388">
    <property type="entry name" value="WH-like_DNA-bd_sf"/>
</dbReference>
<evidence type="ECO:0000259" key="17">
    <source>
        <dbReference type="PROSITE" id="PS51194"/>
    </source>
</evidence>
<dbReference type="InterPro" id="IPR010997">
    <property type="entry name" value="HRDC-like_sf"/>
</dbReference>
<comment type="cofactor">
    <cofactor evidence="1">
        <name>Mg(2+)</name>
        <dbReference type="ChEBI" id="CHEBI:18420"/>
    </cofactor>
</comment>
<feature type="domain" description="HRDC" evidence="15">
    <location>
        <begin position="540"/>
        <end position="620"/>
    </location>
</feature>
<dbReference type="EMBL" id="JAATJH010000009">
    <property type="protein sequence ID" value="NJC28209.1"/>
    <property type="molecule type" value="Genomic_DNA"/>
</dbReference>